<name>A0ABN3PGS1_9ACTN</name>
<keyword evidence="9" id="KW-1185">Reference proteome</keyword>
<evidence type="ECO:0000313" key="9">
    <source>
        <dbReference type="Proteomes" id="UP001501509"/>
    </source>
</evidence>
<evidence type="ECO:0000259" key="7">
    <source>
        <dbReference type="PROSITE" id="PS51918"/>
    </source>
</evidence>
<dbReference type="SUPFAM" id="SSF102114">
    <property type="entry name" value="Radical SAM enzymes"/>
    <property type="match status" value="1"/>
</dbReference>
<evidence type="ECO:0000256" key="6">
    <source>
        <dbReference type="ARBA" id="ARBA00023014"/>
    </source>
</evidence>
<feature type="domain" description="Radical SAM core" evidence="7">
    <location>
        <begin position="23"/>
        <end position="245"/>
    </location>
</feature>
<keyword evidence="2" id="KW-0004">4Fe-4S</keyword>
<dbReference type="InterPro" id="IPR013785">
    <property type="entry name" value="Aldolase_TIM"/>
</dbReference>
<dbReference type="InterPro" id="IPR058240">
    <property type="entry name" value="rSAM_sf"/>
</dbReference>
<proteinExistence type="predicted"/>
<gene>
    <name evidence="8" type="ORF">GCM10010411_15380</name>
</gene>
<evidence type="ECO:0000256" key="4">
    <source>
        <dbReference type="ARBA" id="ARBA00022723"/>
    </source>
</evidence>
<evidence type="ECO:0000313" key="8">
    <source>
        <dbReference type="EMBL" id="GAA2583603.1"/>
    </source>
</evidence>
<dbReference type="PANTHER" id="PTHR11228">
    <property type="entry name" value="RADICAL SAM DOMAIN PROTEIN"/>
    <property type="match status" value="1"/>
</dbReference>
<comment type="cofactor">
    <cofactor evidence="1">
        <name>[4Fe-4S] cluster</name>
        <dbReference type="ChEBI" id="CHEBI:49883"/>
    </cofactor>
</comment>
<dbReference type="RefSeq" id="WP_344539101.1">
    <property type="nucleotide sequence ID" value="NZ_BAAATD010000002.1"/>
</dbReference>
<keyword evidence="4" id="KW-0479">Metal-binding</keyword>
<keyword evidence="5" id="KW-0408">Iron</keyword>
<dbReference type="SFLD" id="SFLDG01067">
    <property type="entry name" value="SPASM/twitch_domain_containing"/>
    <property type="match status" value="1"/>
</dbReference>
<reference evidence="8 9" key="1">
    <citation type="journal article" date="2019" name="Int. J. Syst. Evol. Microbiol.">
        <title>The Global Catalogue of Microorganisms (GCM) 10K type strain sequencing project: providing services to taxonomists for standard genome sequencing and annotation.</title>
        <authorList>
            <consortium name="The Broad Institute Genomics Platform"/>
            <consortium name="The Broad Institute Genome Sequencing Center for Infectious Disease"/>
            <person name="Wu L."/>
            <person name="Ma J."/>
        </authorList>
    </citation>
    <scope>NUCLEOTIDE SEQUENCE [LARGE SCALE GENOMIC DNA]</scope>
    <source>
        <strain evidence="8 9">JCM 6833</strain>
    </source>
</reference>
<evidence type="ECO:0000256" key="2">
    <source>
        <dbReference type="ARBA" id="ARBA00022485"/>
    </source>
</evidence>
<dbReference type="Proteomes" id="UP001501509">
    <property type="component" value="Unassembled WGS sequence"/>
</dbReference>
<comment type="caution">
    <text evidence="8">The sequence shown here is derived from an EMBL/GenBank/DDBJ whole genome shotgun (WGS) entry which is preliminary data.</text>
</comment>
<dbReference type="CDD" id="cd01335">
    <property type="entry name" value="Radical_SAM"/>
    <property type="match status" value="1"/>
</dbReference>
<evidence type="ECO:0000256" key="5">
    <source>
        <dbReference type="ARBA" id="ARBA00023004"/>
    </source>
</evidence>
<dbReference type="Pfam" id="PF04055">
    <property type="entry name" value="Radical_SAM"/>
    <property type="match status" value="1"/>
</dbReference>
<organism evidence="8 9">
    <name type="scientific">Actinomadura fulvescens</name>
    <dbReference type="NCBI Taxonomy" id="46160"/>
    <lineage>
        <taxon>Bacteria</taxon>
        <taxon>Bacillati</taxon>
        <taxon>Actinomycetota</taxon>
        <taxon>Actinomycetes</taxon>
        <taxon>Streptosporangiales</taxon>
        <taxon>Thermomonosporaceae</taxon>
        <taxon>Actinomadura</taxon>
    </lineage>
</organism>
<keyword evidence="3" id="KW-0949">S-adenosyl-L-methionine</keyword>
<protein>
    <submittedName>
        <fullName evidence="8">Radical SAM protein</fullName>
    </submittedName>
</protein>
<evidence type="ECO:0000256" key="1">
    <source>
        <dbReference type="ARBA" id="ARBA00001966"/>
    </source>
</evidence>
<sequence>MRLEGISDLLGEEGTFSMGKHALRAPLSVLIELTYACNLRCKHCMSDDHGAAYTPNEKSLLKIIERELPTTEMKGVLDQLAEAGVFTLFLSGGEPMVHPDFFEITEYAYDRGFYICLLTAGTLIDEDNIERLKACVNKVEANLDAAKAEVYDYFRGVKGAYDWTIRGIKTLVAHQVPMRLNVTLTRVTYPELPAILEQAYALGVREVVAVPLRPAGRALLFKEKLDYGPEEYFEWVQGLRKLKQALPQDMLFAFEYDYSIQAMADPYKVMPSSGAGRIHCTITPTGKVKLQPETPNTPEWIAGDLRRDRFTDIWQNAPIFRSVRDPEAPTFKKCPLRMCMGGCLVRAAAEHGELLGGKDPYCPYCSEHVGEEWFEAAKKYASR</sequence>
<dbReference type="PROSITE" id="PS51918">
    <property type="entry name" value="RADICAL_SAM"/>
    <property type="match status" value="1"/>
</dbReference>
<dbReference type="EMBL" id="BAAATD010000002">
    <property type="protein sequence ID" value="GAA2583603.1"/>
    <property type="molecule type" value="Genomic_DNA"/>
</dbReference>
<dbReference type="InterPro" id="IPR007197">
    <property type="entry name" value="rSAM"/>
</dbReference>
<dbReference type="PIRSF" id="PIRSF037420">
    <property type="entry name" value="PQQ_syn_pqqE"/>
    <property type="match status" value="1"/>
</dbReference>
<evidence type="ECO:0000256" key="3">
    <source>
        <dbReference type="ARBA" id="ARBA00022691"/>
    </source>
</evidence>
<dbReference type="Gene3D" id="3.20.20.70">
    <property type="entry name" value="Aldolase class I"/>
    <property type="match status" value="1"/>
</dbReference>
<dbReference type="SFLD" id="SFLDS00029">
    <property type="entry name" value="Radical_SAM"/>
    <property type="match status" value="1"/>
</dbReference>
<dbReference type="InterPro" id="IPR017200">
    <property type="entry name" value="PqqE-like"/>
</dbReference>
<dbReference type="PANTHER" id="PTHR11228:SF7">
    <property type="entry name" value="PQQA PEPTIDE CYCLASE"/>
    <property type="match status" value="1"/>
</dbReference>
<dbReference type="InterPro" id="IPR050377">
    <property type="entry name" value="Radical_SAM_PqqE_MftC-like"/>
</dbReference>
<keyword evidence="6" id="KW-0411">Iron-sulfur</keyword>
<dbReference type="SFLD" id="SFLDG01386">
    <property type="entry name" value="main_SPASM_domain-containing"/>
    <property type="match status" value="1"/>
</dbReference>
<accession>A0ABN3PGS1</accession>